<evidence type="ECO:0008006" key="3">
    <source>
        <dbReference type="Google" id="ProtNLM"/>
    </source>
</evidence>
<keyword evidence="1" id="KW-0472">Membrane</keyword>
<dbReference type="SUPFAM" id="SSF54523">
    <property type="entry name" value="Pili subunits"/>
    <property type="match status" value="1"/>
</dbReference>
<keyword evidence="1" id="KW-1133">Transmembrane helix</keyword>
<dbReference type="NCBIfam" id="TIGR02523">
    <property type="entry name" value="type_IV_pilV"/>
    <property type="match status" value="1"/>
</dbReference>
<dbReference type="Pfam" id="PF07963">
    <property type="entry name" value="N_methyl"/>
    <property type="match status" value="1"/>
</dbReference>
<accession>A0A3B1CPE9</accession>
<dbReference type="InterPro" id="IPR045584">
    <property type="entry name" value="Pilin-like"/>
</dbReference>
<feature type="transmembrane region" description="Helical" evidence="1">
    <location>
        <begin position="28"/>
        <end position="49"/>
    </location>
</feature>
<name>A0A3B1CPE9_9ZZZZ</name>
<dbReference type="AlphaFoldDB" id="A0A3B1CPE9"/>
<gene>
    <name evidence="2" type="ORF">MNBD_NITROSPINAE01-1192</name>
</gene>
<protein>
    <recommendedName>
        <fullName evidence="3">Type IV fimbrial biogenesis protein PilV</fullName>
    </recommendedName>
</protein>
<dbReference type="InterPro" id="IPR013362">
    <property type="entry name" value="Pilus_4_PilV"/>
</dbReference>
<proteinExistence type="predicted"/>
<sequence length="184" mass="19505">MLQVKAAKPTSLPSAPSRLDRQKLSQNAGFTLLEILVSIVIIAVGVLGATAMQSASLRGGVLARTLDSATNIASDALDRIQMNSANIGDYIGGNYANPFTVSLQDDQDDIPGNNSERPDTVDAGADYDTIYTQMRNMALDNATLSITFQADTPTVGVDTATATVSWPYLGGTKQCQIVHIITKK</sequence>
<organism evidence="2">
    <name type="scientific">hydrothermal vent metagenome</name>
    <dbReference type="NCBI Taxonomy" id="652676"/>
    <lineage>
        <taxon>unclassified sequences</taxon>
        <taxon>metagenomes</taxon>
        <taxon>ecological metagenomes</taxon>
    </lineage>
</organism>
<reference evidence="2" key="1">
    <citation type="submission" date="2018-06" db="EMBL/GenBank/DDBJ databases">
        <authorList>
            <person name="Zhirakovskaya E."/>
        </authorList>
    </citation>
    <scope>NUCLEOTIDE SEQUENCE</scope>
</reference>
<evidence type="ECO:0000256" key="1">
    <source>
        <dbReference type="SAM" id="Phobius"/>
    </source>
</evidence>
<keyword evidence="1" id="KW-0812">Transmembrane</keyword>
<dbReference type="PROSITE" id="PS00409">
    <property type="entry name" value="PROKAR_NTER_METHYL"/>
    <property type="match status" value="1"/>
</dbReference>
<dbReference type="EMBL" id="UOGC01000110">
    <property type="protein sequence ID" value="VAX20795.1"/>
    <property type="molecule type" value="Genomic_DNA"/>
</dbReference>
<dbReference type="NCBIfam" id="TIGR02532">
    <property type="entry name" value="IV_pilin_GFxxxE"/>
    <property type="match status" value="1"/>
</dbReference>
<dbReference type="InterPro" id="IPR012902">
    <property type="entry name" value="N_methyl_site"/>
</dbReference>
<evidence type="ECO:0000313" key="2">
    <source>
        <dbReference type="EMBL" id="VAX20795.1"/>
    </source>
</evidence>